<evidence type="ECO:0000256" key="10">
    <source>
        <dbReference type="RuleBase" id="RU363054"/>
    </source>
</evidence>
<proteinExistence type="inferred from homology"/>
<evidence type="ECO:0000256" key="9">
    <source>
        <dbReference type="RuleBase" id="RU363032"/>
    </source>
</evidence>
<dbReference type="SUPFAM" id="SSF161098">
    <property type="entry name" value="MetI-like"/>
    <property type="match status" value="1"/>
</dbReference>
<dbReference type="NCBIfam" id="TIGR02138">
    <property type="entry name" value="phosphate_pstC"/>
    <property type="match status" value="1"/>
</dbReference>
<feature type="domain" description="ABC transmembrane type-1" evidence="11">
    <location>
        <begin position="65"/>
        <end position="274"/>
    </location>
</feature>
<dbReference type="PANTHER" id="PTHR30425">
    <property type="entry name" value="PHOSPHATE TRANSPORT SYSTEM PERMEASE PROTEIN PST"/>
    <property type="match status" value="1"/>
</dbReference>
<dbReference type="GO" id="GO:0005315">
    <property type="term" value="F:phosphate transmembrane transporter activity"/>
    <property type="evidence" value="ECO:0007669"/>
    <property type="project" value="InterPro"/>
</dbReference>
<dbReference type="Proteomes" id="UP000031386">
    <property type="component" value="Chromosome"/>
</dbReference>
<gene>
    <name evidence="12" type="ORF">NW74_02365</name>
</gene>
<dbReference type="Pfam" id="PF00528">
    <property type="entry name" value="BPD_transp_1"/>
    <property type="match status" value="1"/>
</dbReference>
<dbReference type="PANTHER" id="PTHR30425:SF1">
    <property type="entry name" value="PHOSPHATE TRANSPORT SYSTEM PERMEASE PROTEIN PSTC"/>
    <property type="match status" value="1"/>
</dbReference>
<evidence type="ECO:0000313" key="13">
    <source>
        <dbReference type="Proteomes" id="UP000031386"/>
    </source>
</evidence>
<comment type="function">
    <text evidence="10">Part of the binding-protein-dependent transport system for phosphate; probably responsible for the translocation of the substrate across the membrane.</text>
</comment>
<dbReference type="Gene3D" id="1.10.3720.10">
    <property type="entry name" value="MetI-like"/>
    <property type="match status" value="1"/>
</dbReference>
<dbReference type="RefSeq" id="WP_041953667.1">
    <property type="nucleotide sequence ID" value="NZ_CP009761.1"/>
</dbReference>
<dbReference type="InterPro" id="IPR000515">
    <property type="entry name" value="MetI-like"/>
</dbReference>
<feature type="transmembrane region" description="Helical" evidence="9">
    <location>
        <begin position="9"/>
        <end position="29"/>
    </location>
</feature>
<dbReference type="CDD" id="cd06261">
    <property type="entry name" value="TM_PBP2"/>
    <property type="match status" value="1"/>
</dbReference>
<keyword evidence="4 10" id="KW-1003">Cell membrane</keyword>
<evidence type="ECO:0000256" key="3">
    <source>
        <dbReference type="ARBA" id="ARBA00022448"/>
    </source>
</evidence>
<evidence type="ECO:0000256" key="2">
    <source>
        <dbReference type="ARBA" id="ARBA00007069"/>
    </source>
</evidence>
<dbReference type="PROSITE" id="PS50928">
    <property type="entry name" value="ABC_TM1"/>
    <property type="match status" value="1"/>
</dbReference>
<keyword evidence="7 9" id="KW-1133">Transmembrane helix</keyword>
<dbReference type="InterPro" id="IPR051124">
    <property type="entry name" value="Phosphate_Transport_Permease"/>
</dbReference>
<feature type="transmembrane region" description="Helical" evidence="9">
    <location>
        <begin position="100"/>
        <end position="125"/>
    </location>
</feature>
<comment type="similarity">
    <text evidence="2 10">Belongs to the binding-protein-dependent transport system permease family. CysTW subfamily.</text>
</comment>
<evidence type="ECO:0000256" key="1">
    <source>
        <dbReference type="ARBA" id="ARBA00004651"/>
    </source>
</evidence>
<keyword evidence="5 10" id="KW-0592">Phosphate transport</keyword>
<feature type="transmembrane region" description="Helical" evidence="9">
    <location>
        <begin position="140"/>
        <end position="160"/>
    </location>
</feature>
<dbReference type="GO" id="GO:0005886">
    <property type="term" value="C:plasma membrane"/>
    <property type="evidence" value="ECO:0007669"/>
    <property type="project" value="UniProtKB-SubCell"/>
</dbReference>
<evidence type="ECO:0000256" key="7">
    <source>
        <dbReference type="ARBA" id="ARBA00022989"/>
    </source>
</evidence>
<evidence type="ECO:0000259" key="11">
    <source>
        <dbReference type="PROSITE" id="PS50928"/>
    </source>
</evidence>
<reference evidence="12 13" key="1">
    <citation type="submission" date="2014-10" db="EMBL/GenBank/DDBJ databases">
        <title>Complete genome sequence of Parvimonas micra KCOM 1535 (= ChDC B708).</title>
        <authorList>
            <person name="Kook J.-K."/>
            <person name="Park S.-N."/>
            <person name="Lim Y.K."/>
            <person name="Roh H."/>
        </authorList>
    </citation>
    <scope>NUCLEOTIDE SEQUENCE [LARGE SCALE GENOMIC DNA]</scope>
    <source>
        <strain evidence="13">KCOM 1535 / ChDC B708</strain>
    </source>
</reference>
<evidence type="ECO:0000256" key="4">
    <source>
        <dbReference type="ARBA" id="ARBA00022475"/>
    </source>
</evidence>
<evidence type="ECO:0000256" key="5">
    <source>
        <dbReference type="ARBA" id="ARBA00022592"/>
    </source>
</evidence>
<dbReference type="InterPro" id="IPR011864">
    <property type="entry name" value="Phosphate_PstC"/>
</dbReference>
<feature type="transmembrane region" description="Helical" evidence="9">
    <location>
        <begin position="60"/>
        <end position="93"/>
    </location>
</feature>
<keyword evidence="13" id="KW-1185">Reference proteome</keyword>
<evidence type="ECO:0000256" key="8">
    <source>
        <dbReference type="ARBA" id="ARBA00023136"/>
    </source>
</evidence>
<accession>A0A0B4S0V5</accession>
<dbReference type="InterPro" id="IPR035906">
    <property type="entry name" value="MetI-like_sf"/>
</dbReference>
<keyword evidence="8 9" id="KW-0472">Membrane</keyword>
<dbReference type="KEGG" id="pmic:NW74_02365"/>
<keyword evidence="6 9" id="KW-0812">Transmembrane</keyword>
<feature type="transmembrane region" description="Helical" evidence="9">
    <location>
        <begin position="195"/>
        <end position="219"/>
    </location>
</feature>
<dbReference type="STRING" id="33033.NW74_02365"/>
<evidence type="ECO:0000313" key="12">
    <source>
        <dbReference type="EMBL" id="AIZ36276.1"/>
    </source>
</evidence>
<keyword evidence="3 9" id="KW-0813">Transport</keyword>
<protein>
    <recommendedName>
        <fullName evidence="10">Phosphate transport system permease protein</fullName>
    </recommendedName>
</protein>
<evidence type="ECO:0000256" key="6">
    <source>
        <dbReference type="ARBA" id="ARBA00022692"/>
    </source>
</evidence>
<sequence>MKNKVFKYTVYIFTLFTILLLLTLIVFLYNQSLPFFLKNNFLKFIFGRVWDATEVSGSFGIFNILLASVFISILACIISLPIAIGTAIFISFYTKKSRVILIWLINILAGIPSIIYGFFGMIIIVKNIEKIFKVSAGESVLAGSIILSIMILPYFVSNLIETIELIKKKYQRDSDALGISKEFFIRKVVLKKLHFSILTGFMISFSRAIGETMAVMMVIGNAPIFPKLLSKAQTIPSLIALEIGMSEVYSEHYYALFASGFILLILVLIINILLFVINRKSKSYDKI</sequence>
<dbReference type="EMBL" id="CP009761">
    <property type="protein sequence ID" value="AIZ36276.1"/>
    <property type="molecule type" value="Genomic_DNA"/>
</dbReference>
<feature type="transmembrane region" description="Helical" evidence="9">
    <location>
        <begin position="253"/>
        <end position="277"/>
    </location>
</feature>
<dbReference type="GO" id="GO:0006817">
    <property type="term" value="P:phosphate ion transport"/>
    <property type="evidence" value="ECO:0007669"/>
    <property type="project" value="UniProtKB-KW"/>
</dbReference>
<organism evidence="12 13">
    <name type="scientific">Parvimonas micra</name>
    <dbReference type="NCBI Taxonomy" id="33033"/>
    <lineage>
        <taxon>Bacteria</taxon>
        <taxon>Bacillati</taxon>
        <taxon>Bacillota</taxon>
        <taxon>Tissierellia</taxon>
        <taxon>Tissierellales</taxon>
        <taxon>Peptoniphilaceae</taxon>
        <taxon>Parvimonas</taxon>
    </lineage>
</organism>
<name>A0A0B4S0V5_9FIRM</name>
<dbReference type="OrthoDB" id="9785113at2"/>
<comment type="subcellular location">
    <subcellularLocation>
        <location evidence="1 9">Cell membrane</location>
        <topology evidence="1 9">Multi-pass membrane protein</topology>
    </subcellularLocation>
</comment>
<dbReference type="AlphaFoldDB" id="A0A0B4S0V5"/>